<evidence type="ECO:0000256" key="6">
    <source>
        <dbReference type="SAM" id="Phobius"/>
    </source>
</evidence>
<dbReference type="Pfam" id="PF10502">
    <property type="entry name" value="Peptidase_S26"/>
    <property type="match status" value="1"/>
</dbReference>
<dbReference type="RefSeq" id="WP_308705351.1">
    <property type="nucleotide sequence ID" value="NZ_JANHJP010000005.1"/>
</dbReference>
<dbReference type="InterPro" id="IPR036286">
    <property type="entry name" value="LexA/Signal_pep-like_sf"/>
</dbReference>
<dbReference type="PANTHER" id="PTHR10806:SF6">
    <property type="entry name" value="SIGNAL PEPTIDASE COMPLEX CATALYTIC SUBUNIT SEC11"/>
    <property type="match status" value="1"/>
</dbReference>
<keyword evidence="9" id="KW-1185">Reference proteome</keyword>
<evidence type="ECO:0000313" key="9">
    <source>
        <dbReference type="Proteomes" id="UP001221763"/>
    </source>
</evidence>
<evidence type="ECO:0000256" key="5">
    <source>
        <dbReference type="NCBIfam" id="TIGR02228"/>
    </source>
</evidence>
<feature type="transmembrane region" description="Helical" evidence="6">
    <location>
        <begin position="57"/>
        <end position="77"/>
    </location>
</feature>
<organism evidence="8 9">
    <name type="scientific">Columbia Basin potato purple top phytoplasma</name>
    <dbReference type="NCBI Taxonomy" id="307134"/>
    <lineage>
        <taxon>Bacteria</taxon>
        <taxon>Bacillati</taxon>
        <taxon>Mycoplasmatota</taxon>
        <taxon>Mollicutes</taxon>
        <taxon>Acholeplasmatales</taxon>
        <taxon>Acholeplasmataceae</taxon>
        <taxon>Candidatus Phytoplasma</taxon>
        <taxon>16SrVI (Clover proliferation group)</taxon>
    </lineage>
</organism>
<reference evidence="8 9" key="1">
    <citation type="journal article" date="2023" name="Plant">
        <title>Draft Genome Sequence Resource of CBPPT1, a 'Candidatus Phytoplasma trifolii'-Related Strain Associated with Potato Purple Top Disease in the Columbia Basin, U.S.A.</title>
        <authorList>
            <person name="Wei W."/>
            <person name="Shao J."/>
            <person name="Bottner-Parker K.D."/>
            <person name="Zhao Y."/>
        </authorList>
    </citation>
    <scope>NUCLEOTIDE SEQUENCE [LARGE SCALE GENOMIC DNA]</scope>
    <source>
        <strain evidence="8 9">CBPPT1</strain>
    </source>
</reference>
<evidence type="ECO:0000256" key="2">
    <source>
        <dbReference type="ARBA" id="ARBA00022692"/>
    </source>
</evidence>
<dbReference type="EC" id="3.4.21.89" evidence="5"/>
<dbReference type="InterPro" id="IPR001733">
    <property type="entry name" value="Peptidase_S26B"/>
</dbReference>
<evidence type="ECO:0000256" key="4">
    <source>
        <dbReference type="ARBA" id="ARBA00023136"/>
    </source>
</evidence>
<keyword evidence="3 6" id="KW-1133">Transmembrane helix</keyword>
<keyword evidence="2 6" id="KW-0812">Transmembrane</keyword>
<feature type="domain" description="Peptidase S26" evidence="7">
    <location>
        <begin position="48"/>
        <end position="112"/>
    </location>
</feature>
<evidence type="ECO:0000259" key="7">
    <source>
        <dbReference type="Pfam" id="PF10502"/>
    </source>
</evidence>
<dbReference type="CDD" id="cd06530">
    <property type="entry name" value="S26_SPase_I"/>
    <property type="match status" value="1"/>
</dbReference>
<accession>A0ABT5LC00</accession>
<dbReference type="EMBL" id="JANHJP010000005">
    <property type="protein sequence ID" value="MDC9032118.1"/>
    <property type="molecule type" value="Genomic_DNA"/>
</dbReference>
<dbReference type="InterPro" id="IPR019533">
    <property type="entry name" value="Peptidase_S26"/>
</dbReference>
<dbReference type="Proteomes" id="UP001221763">
    <property type="component" value="Unassembled WGS sequence"/>
</dbReference>
<protein>
    <recommendedName>
        <fullName evidence="5">Signal peptidase I</fullName>
        <ecNumber evidence="5">3.4.21.89</ecNumber>
    </recommendedName>
</protein>
<comment type="caution">
    <text evidence="8">The sequence shown here is derived from an EMBL/GenBank/DDBJ whole genome shotgun (WGS) entry which is preliminary data.</text>
</comment>
<gene>
    <name evidence="8" type="ORF">M8044_000340</name>
</gene>
<comment type="subcellular location">
    <subcellularLocation>
        <location evidence="1">Membrane</location>
    </subcellularLocation>
</comment>
<dbReference type="NCBIfam" id="TIGR02228">
    <property type="entry name" value="sigpep_I_arch"/>
    <property type="match status" value="1"/>
</dbReference>
<name>A0ABT5LC00_9MOLU</name>
<feature type="transmembrane region" description="Helical" evidence="6">
    <location>
        <begin position="167"/>
        <end position="185"/>
    </location>
</feature>
<keyword evidence="4 6" id="KW-0472">Membrane</keyword>
<evidence type="ECO:0000256" key="1">
    <source>
        <dbReference type="ARBA" id="ARBA00004370"/>
    </source>
</evidence>
<dbReference type="SUPFAM" id="SSF51306">
    <property type="entry name" value="LexA/Signal peptidase"/>
    <property type="match status" value="1"/>
</dbReference>
<evidence type="ECO:0000256" key="3">
    <source>
        <dbReference type="ARBA" id="ARBA00022989"/>
    </source>
</evidence>
<sequence length="193" mass="23232">MVMRKNRYKKYFYYFLRIIVFCINCVINISLWCLLIVNLCKIFWEHEKIINTFYFDYYWVISPSMSSLINVNDIVIVKKISLNEKKNLKKGDIVIFHNESVSPKTPIIHRVVENIVSEEKIRTKGDNNRYIDPFRTQYKDIFAKHVNTIPLSKLFGKEWTENSYKKNSFFLICFIYLILKIPFLLKKLFSLTE</sequence>
<proteinExistence type="predicted"/>
<evidence type="ECO:0000313" key="8">
    <source>
        <dbReference type="EMBL" id="MDC9032118.1"/>
    </source>
</evidence>
<dbReference type="PANTHER" id="PTHR10806">
    <property type="entry name" value="SIGNAL PEPTIDASE COMPLEX CATALYTIC SUBUNIT SEC11"/>
    <property type="match status" value="1"/>
</dbReference>
<feature type="transmembrane region" description="Helical" evidence="6">
    <location>
        <begin position="12"/>
        <end position="37"/>
    </location>
</feature>
<dbReference type="Gene3D" id="2.10.109.10">
    <property type="entry name" value="Umud Fragment, subunit A"/>
    <property type="match status" value="1"/>
</dbReference>